<keyword evidence="3" id="KW-1185">Reference proteome</keyword>
<feature type="transmembrane region" description="Helical" evidence="1">
    <location>
        <begin position="86"/>
        <end position="106"/>
    </location>
</feature>
<dbReference type="Proteomes" id="UP000194221">
    <property type="component" value="Unassembled WGS sequence"/>
</dbReference>
<dbReference type="STRING" id="1635173.WH52_06310"/>
<evidence type="ECO:0000313" key="3">
    <source>
        <dbReference type="Proteomes" id="UP000194221"/>
    </source>
</evidence>
<keyword evidence="1" id="KW-0812">Transmembrane</keyword>
<feature type="transmembrane region" description="Helical" evidence="1">
    <location>
        <begin position="60"/>
        <end position="80"/>
    </location>
</feature>
<organism evidence="2 3">
    <name type="scientific">Tenacibaculum holothuriorum</name>
    <dbReference type="NCBI Taxonomy" id="1635173"/>
    <lineage>
        <taxon>Bacteria</taxon>
        <taxon>Pseudomonadati</taxon>
        <taxon>Bacteroidota</taxon>
        <taxon>Flavobacteriia</taxon>
        <taxon>Flavobacteriales</taxon>
        <taxon>Flavobacteriaceae</taxon>
        <taxon>Tenacibaculum</taxon>
    </lineage>
</organism>
<feature type="transmembrane region" description="Helical" evidence="1">
    <location>
        <begin position="201"/>
        <end position="219"/>
    </location>
</feature>
<keyword evidence="1" id="KW-0472">Membrane</keyword>
<feature type="transmembrane region" description="Helical" evidence="1">
    <location>
        <begin position="118"/>
        <end position="137"/>
    </location>
</feature>
<feature type="transmembrane region" description="Helical" evidence="1">
    <location>
        <begin position="171"/>
        <end position="195"/>
    </location>
</feature>
<proteinExistence type="predicted"/>
<dbReference type="OrthoDB" id="946254at2"/>
<dbReference type="InParanoid" id="A0A1Y2PEE8"/>
<keyword evidence="1" id="KW-1133">Transmembrane helix</keyword>
<evidence type="ECO:0000313" key="2">
    <source>
        <dbReference type="EMBL" id="OSY88371.1"/>
    </source>
</evidence>
<name>A0A1Y2PEE8_9FLAO</name>
<gene>
    <name evidence="2" type="ORF">WH52_06310</name>
</gene>
<reference evidence="2 3" key="1">
    <citation type="submission" date="2015-03" db="EMBL/GenBank/DDBJ databases">
        <title>Genome sequence of Tenacibaculum sp. S2-2, isolated from intestinal microbiota of sea cucumber, Apostichopus japonicas.</title>
        <authorList>
            <person name="Shao Z."/>
            <person name="Wang L."/>
            <person name="Li X."/>
        </authorList>
    </citation>
    <scope>NUCLEOTIDE SEQUENCE [LARGE SCALE GENOMIC DNA]</scope>
    <source>
        <strain evidence="2 3">S2-2</strain>
    </source>
</reference>
<protein>
    <submittedName>
        <fullName evidence="2">Membrane protein</fullName>
    </submittedName>
</protein>
<feature type="transmembrane region" description="Helical" evidence="1">
    <location>
        <begin position="143"/>
        <end position="162"/>
    </location>
</feature>
<dbReference type="RefSeq" id="WP_086030098.1">
    <property type="nucleotide sequence ID" value="NZ_LAPZ01000003.1"/>
</dbReference>
<sequence>MSVYDFVFQRFPNDSGPIYQETIEGRIPVEPFNTFSNFLFILLIFYFWKKIKSNPKQHPFLVFCLPVIFISWIGGTMFHGTRSHEFWLALDWMPILFLCLSVIIYFIWKICVEWWKRLLLFIGLFVLSALPRFLPLANEYRISFGYFVIALTVIIPFVWYAYKTQWKNAQLILYGFLIFGLAILFRTLDNIVVLLPMGTHWLWHSFGALAVFLLLLYIYKDKETIANH</sequence>
<feature type="transmembrane region" description="Helical" evidence="1">
    <location>
        <begin position="32"/>
        <end position="48"/>
    </location>
</feature>
<dbReference type="AlphaFoldDB" id="A0A1Y2PEE8"/>
<accession>A0A1Y2PEE8</accession>
<dbReference type="EMBL" id="LAPZ01000003">
    <property type="protein sequence ID" value="OSY88371.1"/>
    <property type="molecule type" value="Genomic_DNA"/>
</dbReference>
<evidence type="ECO:0000256" key="1">
    <source>
        <dbReference type="SAM" id="Phobius"/>
    </source>
</evidence>
<comment type="caution">
    <text evidence="2">The sequence shown here is derived from an EMBL/GenBank/DDBJ whole genome shotgun (WGS) entry which is preliminary data.</text>
</comment>